<sequence length="176" mass="19341">MRRWVITGSDFENWRFLLNLGKKKMRDFPGSPGTVMGLILRILQFVFAAASVASMASTAYFFKFTAFCYLIASLGLQITWSFVLALIDAYALVKNKALQNSLLISLFVVGDWITATLTLAAASSSSGVAILYFNDLDICGFIGECQKYQLSVALAFLSWITVATSSLIMVWLLASS</sequence>
<dbReference type="PANTHER" id="PTHR32021:SF5">
    <property type="entry name" value="CASP-LIKE PROTEIN 5B3"/>
    <property type="match status" value="1"/>
</dbReference>
<feature type="transmembrane region" description="Helical" evidence="8">
    <location>
        <begin position="69"/>
        <end position="92"/>
    </location>
</feature>
<dbReference type="RefSeq" id="XP_022924236.1">
    <property type="nucleotide sequence ID" value="XM_023068468.1"/>
</dbReference>
<evidence type="ECO:0000256" key="6">
    <source>
        <dbReference type="ARBA" id="ARBA00022989"/>
    </source>
</evidence>
<comment type="subunit">
    <text evidence="3 8">Homodimer and heterodimers.</text>
</comment>
<dbReference type="GeneID" id="111431763"/>
<evidence type="ECO:0000256" key="8">
    <source>
        <dbReference type="RuleBase" id="RU361233"/>
    </source>
</evidence>
<evidence type="ECO:0000256" key="7">
    <source>
        <dbReference type="ARBA" id="ARBA00023136"/>
    </source>
</evidence>
<organism evidence="10 11">
    <name type="scientific">Cucurbita moschata</name>
    <name type="common">Winter crookneck squash</name>
    <name type="synonym">Cucurbita pepo var. moschata</name>
    <dbReference type="NCBI Taxonomy" id="3662"/>
    <lineage>
        <taxon>Eukaryota</taxon>
        <taxon>Viridiplantae</taxon>
        <taxon>Streptophyta</taxon>
        <taxon>Embryophyta</taxon>
        <taxon>Tracheophyta</taxon>
        <taxon>Spermatophyta</taxon>
        <taxon>Magnoliopsida</taxon>
        <taxon>eudicotyledons</taxon>
        <taxon>Gunneridae</taxon>
        <taxon>Pentapetalae</taxon>
        <taxon>rosids</taxon>
        <taxon>fabids</taxon>
        <taxon>Cucurbitales</taxon>
        <taxon>Cucurbitaceae</taxon>
        <taxon>Cucurbiteae</taxon>
        <taxon>Cucurbita</taxon>
    </lineage>
</organism>
<feature type="transmembrane region" description="Helical" evidence="8">
    <location>
        <begin position="154"/>
        <end position="174"/>
    </location>
</feature>
<comment type="similarity">
    <text evidence="2 8">Belongs to the Casparian strip membrane proteins (CASP) family.</text>
</comment>
<gene>
    <name evidence="11" type="primary">LOC111431763</name>
</gene>
<name>A0A6J1E906_CUCMO</name>
<evidence type="ECO:0000313" key="10">
    <source>
        <dbReference type="Proteomes" id="UP000504609"/>
    </source>
</evidence>
<dbReference type="GO" id="GO:0005886">
    <property type="term" value="C:plasma membrane"/>
    <property type="evidence" value="ECO:0007669"/>
    <property type="project" value="UniProtKB-SubCell"/>
</dbReference>
<accession>A0A6J1E906</accession>
<reference evidence="11" key="1">
    <citation type="submission" date="2025-08" db="UniProtKB">
        <authorList>
            <consortium name="RefSeq"/>
        </authorList>
    </citation>
    <scope>IDENTIFICATION</scope>
    <source>
        <tissue evidence="11">Young leaves</tissue>
    </source>
</reference>
<evidence type="ECO:0000256" key="2">
    <source>
        <dbReference type="ARBA" id="ARBA00007651"/>
    </source>
</evidence>
<evidence type="ECO:0000259" key="9">
    <source>
        <dbReference type="Pfam" id="PF04535"/>
    </source>
</evidence>
<dbReference type="InterPro" id="IPR045009">
    <property type="entry name" value="CASPL-5"/>
</dbReference>
<evidence type="ECO:0000256" key="4">
    <source>
        <dbReference type="ARBA" id="ARBA00022475"/>
    </source>
</evidence>
<keyword evidence="10" id="KW-1185">Reference proteome</keyword>
<evidence type="ECO:0000256" key="3">
    <source>
        <dbReference type="ARBA" id="ARBA00011489"/>
    </source>
</evidence>
<dbReference type="InterPro" id="IPR006702">
    <property type="entry name" value="CASP_dom"/>
</dbReference>
<dbReference type="AlphaFoldDB" id="A0A6J1E906"/>
<evidence type="ECO:0000256" key="5">
    <source>
        <dbReference type="ARBA" id="ARBA00022692"/>
    </source>
</evidence>
<keyword evidence="7 8" id="KW-0472">Membrane</keyword>
<keyword evidence="5 8" id="KW-0812">Transmembrane</keyword>
<dbReference type="PANTHER" id="PTHR32021">
    <property type="entry name" value="CASP-LIKE PROTEIN 5B3"/>
    <property type="match status" value="1"/>
</dbReference>
<dbReference type="Proteomes" id="UP000504609">
    <property type="component" value="Unplaced"/>
</dbReference>
<dbReference type="Pfam" id="PF04535">
    <property type="entry name" value="CASP_dom"/>
    <property type="match status" value="1"/>
</dbReference>
<dbReference type="KEGG" id="cmos:111431763"/>
<proteinExistence type="inferred from homology"/>
<protein>
    <recommendedName>
        <fullName evidence="8">CASP-like protein</fullName>
    </recommendedName>
</protein>
<evidence type="ECO:0000256" key="1">
    <source>
        <dbReference type="ARBA" id="ARBA00004651"/>
    </source>
</evidence>
<feature type="transmembrane region" description="Helical" evidence="8">
    <location>
        <begin position="38"/>
        <end position="62"/>
    </location>
</feature>
<comment type="subcellular location">
    <subcellularLocation>
        <location evidence="1 8">Cell membrane</location>
        <topology evidence="1 8">Multi-pass membrane protein</topology>
    </subcellularLocation>
</comment>
<comment type="caution">
    <text evidence="8">Lacks conserved residue(s) required for the propagation of feature annotation.</text>
</comment>
<keyword evidence="6 8" id="KW-1133">Transmembrane helix</keyword>
<keyword evidence="4 8" id="KW-1003">Cell membrane</keyword>
<feature type="domain" description="Casparian strip membrane protein" evidence="9">
    <location>
        <begin position="31"/>
        <end position="160"/>
    </location>
</feature>
<evidence type="ECO:0000313" key="11">
    <source>
        <dbReference type="RefSeq" id="XP_022924236.1"/>
    </source>
</evidence>